<dbReference type="EMBL" id="KK107746">
    <property type="protein sequence ID" value="EZA47930.1"/>
    <property type="molecule type" value="Genomic_DNA"/>
</dbReference>
<evidence type="ECO:0000256" key="1">
    <source>
        <dbReference type="SAM" id="MobiDB-lite"/>
    </source>
</evidence>
<evidence type="ECO:0000313" key="3">
    <source>
        <dbReference type="Proteomes" id="UP000053097"/>
    </source>
</evidence>
<dbReference type="Proteomes" id="UP000053097">
    <property type="component" value="Unassembled WGS sequence"/>
</dbReference>
<organism evidence="2 3">
    <name type="scientific">Ooceraea biroi</name>
    <name type="common">Clonal raider ant</name>
    <name type="synonym">Cerapachys biroi</name>
    <dbReference type="NCBI Taxonomy" id="2015173"/>
    <lineage>
        <taxon>Eukaryota</taxon>
        <taxon>Metazoa</taxon>
        <taxon>Ecdysozoa</taxon>
        <taxon>Arthropoda</taxon>
        <taxon>Hexapoda</taxon>
        <taxon>Insecta</taxon>
        <taxon>Pterygota</taxon>
        <taxon>Neoptera</taxon>
        <taxon>Endopterygota</taxon>
        <taxon>Hymenoptera</taxon>
        <taxon>Apocrita</taxon>
        <taxon>Aculeata</taxon>
        <taxon>Formicoidea</taxon>
        <taxon>Formicidae</taxon>
        <taxon>Dorylinae</taxon>
        <taxon>Ooceraea</taxon>
    </lineage>
</organism>
<reference evidence="2 3" key="1">
    <citation type="journal article" date="2014" name="Curr. Biol.">
        <title>The genome of the clonal raider ant Cerapachys biroi.</title>
        <authorList>
            <person name="Oxley P.R."/>
            <person name="Ji L."/>
            <person name="Fetter-Pruneda I."/>
            <person name="McKenzie S.K."/>
            <person name="Li C."/>
            <person name="Hu H."/>
            <person name="Zhang G."/>
            <person name="Kronauer D.J."/>
        </authorList>
    </citation>
    <scope>NUCLEOTIDE SEQUENCE [LARGE SCALE GENOMIC DNA]</scope>
</reference>
<feature type="region of interest" description="Disordered" evidence="1">
    <location>
        <begin position="54"/>
        <end position="82"/>
    </location>
</feature>
<name>A0A026VW87_OOCBI</name>
<sequence>KIMALLKENNATKLHHFIFITIRPELLELCIKSRESERKKSRWCSHGARSRDADGMRRSRMDGCLSPSTIDDERRQRQRWGKPSSVSIERGLDVRFCPTEFLFARFSVVPEIRTPAASGEPHMREDVRELRASISYCLREEYIWIKSKARERERLNANIEKYA</sequence>
<proteinExistence type="predicted"/>
<evidence type="ECO:0000313" key="2">
    <source>
        <dbReference type="EMBL" id="EZA47930.1"/>
    </source>
</evidence>
<keyword evidence="3" id="KW-1185">Reference proteome</keyword>
<gene>
    <name evidence="2" type="ORF">X777_14501</name>
</gene>
<accession>A0A026VW87</accession>
<feature type="non-terminal residue" evidence="2">
    <location>
        <position position="1"/>
    </location>
</feature>
<protein>
    <submittedName>
        <fullName evidence="2">Uncharacterized protein</fullName>
    </submittedName>
</protein>
<dbReference type="AlphaFoldDB" id="A0A026VW87"/>